<dbReference type="eggNOG" id="COG3233">
    <property type="taxonomic scope" value="Bacteria"/>
</dbReference>
<sequence>MKNKAKYLIRLDDACETFSIEKWQKYFDLFDKYNVKPIIAVIPDNKSQEFLNHPQIPDFWKLVKEWEKKGWCIAMHGHEHLYLSKNSGMLNTMPKVSEFAGIPYDRQIEKLRKAKEIFNKNGLNPTVFVAPSHTLDHNTLKALKEATDITTISDGFALKPYLAYGFKWIPMQSWSFRSRPFGLWTICLHPEVGDINEINSLDCFLANNKDRVTTIDALSYGNLRIKDYLFRYLLSAKRLIIKRIKGHY</sequence>
<evidence type="ECO:0000313" key="1">
    <source>
        <dbReference type="EMBL" id="EIY49987.1"/>
    </source>
</evidence>
<name>I8XIR8_9BACE</name>
<dbReference type="SUPFAM" id="SSF88713">
    <property type="entry name" value="Glycoside hydrolase/deacetylase"/>
    <property type="match status" value="1"/>
</dbReference>
<dbReference type="PATRIC" id="fig|997884.3.peg.2616"/>
<dbReference type="GO" id="GO:0005975">
    <property type="term" value="P:carbohydrate metabolic process"/>
    <property type="evidence" value="ECO:0007669"/>
    <property type="project" value="InterPro"/>
</dbReference>
<dbReference type="AlphaFoldDB" id="I8XIR8"/>
<dbReference type="Proteomes" id="UP000003089">
    <property type="component" value="Unassembled WGS sequence"/>
</dbReference>
<dbReference type="InterPro" id="IPR011330">
    <property type="entry name" value="Glyco_hydro/deAcase_b/a-brl"/>
</dbReference>
<dbReference type="RefSeq" id="WP_007485629.1">
    <property type="nucleotide sequence ID" value="NZ_JH724314.1"/>
</dbReference>
<evidence type="ECO:0000313" key="2">
    <source>
        <dbReference type="Proteomes" id="UP000003089"/>
    </source>
</evidence>
<comment type="caution">
    <text evidence="1">The sequence shown here is derived from an EMBL/GenBank/DDBJ whole genome shotgun (WGS) entry which is preliminary data.</text>
</comment>
<dbReference type="InterPro" id="IPR018763">
    <property type="entry name" value="DUF2334"/>
</dbReference>
<reference evidence="1 2" key="1">
    <citation type="submission" date="2012-02" db="EMBL/GenBank/DDBJ databases">
        <title>The Genome Sequence of Bacteroides nordii CL02T12C05.</title>
        <authorList>
            <consortium name="The Broad Institute Genome Sequencing Platform"/>
            <person name="Earl A."/>
            <person name="Ward D."/>
            <person name="Feldgarden M."/>
            <person name="Gevers D."/>
            <person name="Zitomersky N.L."/>
            <person name="Coyne M.J."/>
            <person name="Comstock L.E."/>
            <person name="Young S.K."/>
            <person name="Zeng Q."/>
            <person name="Gargeya S."/>
            <person name="Fitzgerald M."/>
            <person name="Haas B."/>
            <person name="Abouelleil A."/>
            <person name="Alvarado L."/>
            <person name="Arachchi H.M."/>
            <person name="Berlin A."/>
            <person name="Chapman S.B."/>
            <person name="Gearin G."/>
            <person name="Goldberg J."/>
            <person name="Griggs A."/>
            <person name="Gujja S."/>
            <person name="Hansen M."/>
            <person name="Heiman D."/>
            <person name="Howarth C."/>
            <person name="Larimer J."/>
            <person name="Lui A."/>
            <person name="MacDonald P.J.P."/>
            <person name="McCowen C."/>
            <person name="Montmayeur A."/>
            <person name="Murphy C."/>
            <person name="Neiman D."/>
            <person name="Pearson M."/>
            <person name="Priest M."/>
            <person name="Roberts A."/>
            <person name="Saif S."/>
            <person name="Shea T."/>
            <person name="Sisk P."/>
            <person name="Stolte C."/>
            <person name="Sykes S."/>
            <person name="Wortman J."/>
            <person name="Nusbaum C."/>
            <person name="Birren B."/>
        </authorList>
    </citation>
    <scope>NUCLEOTIDE SEQUENCE [LARGE SCALE GENOMIC DNA]</scope>
    <source>
        <strain evidence="1 2">CL02T12C05</strain>
    </source>
</reference>
<protein>
    <recommendedName>
        <fullName evidence="3">NodB homology domain-containing protein</fullName>
    </recommendedName>
</protein>
<keyword evidence="2" id="KW-1185">Reference proteome</keyword>
<evidence type="ECO:0008006" key="3">
    <source>
        <dbReference type="Google" id="ProtNLM"/>
    </source>
</evidence>
<dbReference type="HOGENOM" id="CLU_1136717_0_0_10"/>
<proteinExistence type="predicted"/>
<gene>
    <name evidence="1" type="ORF">HMPREF1068_02546</name>
</gene>
<dbReference type="STRING" id="997884.HMPREF1068_02546"/>
<organism evidence="1 2">
    <name type="scientific">Bacteroides nordii CL02T12C05</name>
    <dbReference type="NCBI Taxonomy" id="997884"/>
    <lineage>
        <taxon>Bacteria</taxon>
        <taxon>Pseudomonadati</taxon>
        <taxon>Bacteroidota</taxon>
        <taxon>Bacteroidia</taxon>
        <taxon>Bacteroidales</taxon>
        <taxon>Bacteroidaceae</taxon>
        <taxon>Bacteroides</taxon>
    </lineage>
</organism>
<dbReference type="Gene3D" id="3.20.20.370">
    <property type="entry name" value="Glycoside hydrolase/deacetylase"/>
    <property type="match status" value="1"/>
</dbReference>
<accession>I8XIR8</accession>
<dbReference type="Pfam" id="PF10096">
    <property type="entry name" value="DUF2334"/>
    <property type="match status" value="1"/>
</dbReference>
<dbReference type="EMBL" id="AGXS01000016">
    <property type="protein sequence ID" value="EIY49987.1"/>
    <property type="molecule type" value="Genomic_DNA"/>
</dbReference>